<feature type="chain" id="PRO_5046973023" evidence="8">
    <location>
        <begin position="30"/>
        <end position="408"/>
    </location>
</feature>
<evidence type="ECO:0000256" key="8">
    <source>
        <dbReference type="SAM" id="SignalP"/>
    </source>
</evidence>
<dbReference type="InterPro" id="IPR051906">
    <property type="entry name" value="TolC-like"/>
</dbReference>
<dbReference type="Proteomes" id="UP000075766">
    <property type="component" value="Unassembled WGS sequence"/>
</dbReference>
<evidence type="ECO:0000256" key="7">
    <source>
        <dbReference type="ARBA" id="ARBA00023237"/>
    </source>
</evidence>
<evidence type="ECO:0000256" key="5">
    <source>
        <dbReference type="ARBA" id="ARBA00022692"/>
    </source>
</evidence>
<organism evidence="9 10">
    <name type="scientific">Marichromatium gracile</name>
    <name type="common">Chromatium gracile</name>
    <dbReference type="NCBI Taxonomy" id="1048"/>
    <lineage>
        <taxon>Bacteria</taxon>
        <taxon>Pseudomonadati</taxon>
        <taxon>Pseudomonadota</taxon>
        <taxon>Gammaproteobacteria</taxon>
        <taxon>Chromatiales</taxon>
        <taxon>Chromatiaceae</taxon>
        <taxon>Marichromatium</taxon>
    </lineage>
</organism>
<dbReference type="PANTHER" id="PTHR30026:SF20">
    <property type="entry name" value="OUTER MEMBRANE PROTEIN TOLC"/>
    <property type="match status" value="1"/>
</dbReference>
<gene>
    <name evidence="9" type="ORF">AY586_09020</name>
</gene>
<keyword evidence="6" id="KW-0472">Membrane</keyword>
<feature type="signal peptide" evidence="8">
    <location>
        <begin position="1"/>
        <end position="29"/>
    </location>
</feature>
<dbReference type="InterPro" id="IPR003423">
    <property type="entry name" value="OMP_efflux"/>
</dbReference>
<dbReference type="PANTHER" id="PTHR30026">
    <property type="entry name" value="OUTER MEMBRANE PROTEIN TOLC"/>
    <property type="match status" value="1"/>
</dbReference>
<keyword evidence="10" id="KW-1185">Reference proteome</keyword>
<comment type="caution">
    <text evidence="9">The sequence shown here is derived from an EMBL/GenBank/DDBJ whole genome shotgun (WGS) entry which is preliminary data.</text>
</comment>
<accession>A0ABR5VJ86</accession>
<evidence type="ECO:0000256" key="3">
    <source>
        <dbReference type="ARBA" id="ARBA00022448"/>
    </source>
</evidence>
<evidence type="ECO:0000256" key="2">
    <source>
        <dbReference type="ARBA" id="ARBA00007613"/>
    </source>
</evidence>
<evidence type="ECO:0000256" key="4">
    <source>
        <dbReference type="ARBA" id="ARBA00022452"/>
    </source>
</evidence>
<keyword evidence="4" id="KW-1134">Transmembrane beta strand</keyword>
<comment type="similarity">
    <text evidence="2">Belongs to the outer membrane factor (OMF) (TC 1.B.17) family.</text>
</comment>
<proteinExistence type="inferred from homology"/>
<dbReference type="EMBL" id="LSYU01000030">
    <property type="protein sequence ID" value="KXX65741.1"/>
    <property type="molecule type" value="Genomic_DNA"/>
</dbReference>
<keyword evidence="8" id="KW-0732">Signal</keyword>
<keyword evidence="3" id="KW-0813">Transport</keyword>
<evidence type="ECO:0000313" key="10">
    <source>
        <dbReference type="Proteomes" id="UP000075766"/>
    </source>
</evidence>
<dbReference type="Pfam" id="PF02321">
    <property type="entry name" value="OEP"/>
    <property type="match status" value="1"/>
</dbReference>
<keyword evidence="5" id="KW-0812">Transmembrane</keyword>
<sequence length="408" mass="43851">MDTRHPPTRPLGVLPLALLLALAAAPAAAGTLGEAVEAALERSGELARPQAIAGERDALARQAASPFAADPALRLSYLSDRATEDAGAYEVETMVDMPLWLPGQRDARRQVAAAVGGQAGSLDQRLRWEIAGEVRESSWAAAIAAGRLRQAEQALSDARALEAAIDKRVRAGELARVDLLVARQQTIEREAELRDARLEHDRALADYRQLTGLQTLPEPLRETPASADALPADHPLLEDADSALALARAEREQAQRERRGNPVLSLGGKRAREVRGADTADSLQLEISLPFGLASQSAPALARAERGYTERATDLQRARLAAERTLIAAQLAREGAATALTVAERRHALAQQALQLGRRAFDLGERDLTDLLRTQASARVASLDLALRRLELGRAQARLNQALGVIPQ</sequence>
<protein>
    <submittedName>
        <fullName evidence="9">Transporter</fullName>
    </submittedName>
</protein>
<keyword evidence="7" id="KW-0998">Cell outer membrane</keyword>
<reference evidence="9 10" key="1">
    <citation type="submission" date="2016-02" db="EMBL/GenBank/DDBJ databases">
        <title>Genome sequence of Marichromatium gracile YL-28, a purple sulfur bacterium.</title>
        <authorList>
            <person name="Zhao C."/>
            <person name="Hong X."/>
            <person name="Chen S."/>
            <person name="Yang S."/>
        </authorList>
    </citation>
    <scope>NUCLEOTIDE SEQUENCE [LARGE SCALE GENOMIC DNA]</scope>
    <source>
        <strain evidence="9 10">YL28</strain>
    </source>
</reference>
<evidence type="ECO:0000256" key="1">
    <source>
        <dbReference type="ARBA" id="ARBA00004442"/>
    </source>
</evidence>
<comment type="subcellular location">
    <subcellularLocation>
        <location evidence="1">Cell outer membrane</location>
    </subcellularLocation>
</comment>
<evidence type="ECO:0000313" key="9">
    <source>
        <dbReference type="EMBL" id="KXX65741.1"/>
    </source>
</evidence>
<dbReference type="Gene3D" id="1.20.1600.10">
    <property type="entry name" value="Outer membrane efflux proteins (OEP)"/>
    <property type="match status" value="1"/>
</dbReference>
<evidence type="ECO:0000256" key="6">
    <source>
        <dbReference type="ARBA" id="ARBA00023136"/>
    </source>
</evidence>
<name>A0ABR5VJ86_MARGR</name>
<dbReference type="RefSeq" id="WP_062272756.1">
    <property type="nucleotide sequence ID" value="NZ_LSYU01000030.1"/>
</dbReference>
<dbReference type="SUPFAM" id="SSF56954">
    <property type="entry name" value="Outer membrane efflux proteins (OEP)"/>
    <property type="match status" value="1"/>
</dbReference>